<accession>A0ACC3ANY6</accession>
<evidence type="ECO:0000313" key="1">
    <source>
        <dbReference type="EMBL" id="KAK1139356.1"/>
    </source>
</evidence>
<protein>
    <submittedName>
        <fullName evidence="1">Uncharacterized protein</fullName>
    </submittedName>
</protein>
<evidence type="ECO:0000313" key="2">
    <source>
        <dbReference type="Proteomes" id="UP001177260"/>
    </source>
</evidence>
<dbReference type="EMBL" id="JAOPJF010000109">
    <property type="protein sequence ID" value="KAK1139356.1"/>
    <property type="molecule type" value="Genomic_DNA"/>
</dbReference>
<name>A0ACC3ANY6_9EURO</name>
<gene>
    <name evidence="1" type="ORF">N8T08_000807</name>
</gene>
<comment type="caution">
    <text evidence="1">The sequence shown here is derived from an EMBL/GenBank/DDBJ whole genome shotgun (WGS) entry which is preliminary data.</text>
</comment>
<proteinExistence type="predicted"/>
<keyword evidence="2" id="KW-1185">Reference proteome</keyword>
<sequence length="490" mass="55451">MDPVKATLRALCVAALGTMVEARSELPLSSTDPQANLKEDTEVTFDPLGVAAVLHNPRANNSAAMLYTQSDRGIFTWPHTMMIGGTLPAMKMLVDHLTEEMKSIHPAITMCTQVTTMLTVRSDVSGSVFRELPLDSSNAWLNHVVSFKASPKPGNDFAVVCVDGIREDVSVRRDRVKKTIGPLRWWIATLTLDLISLINGLMMITGLVMGVLVADIWAAVLFFLYWCHWLGTMLISFNSMVQKDEPRINRDERPKYAIYQRKEGGTVIFKGRQDQLEDWARSTWEYRPSFFKNCLHWIWITTGTLSAFCSVACMVNMRSYMQLGFLGVLVYASLAEILAIRISRSLQKKAKGDDIHEAHVLKSETRSMAIIRATLEIKRTCRLEGLNWIQLNLLPPMFVFEEMQKVLKVLGSMQIEWEDTELALKSRIDEAQARLSVFVAEVNKWDEGKPDGQKQGELAKRIQREIITALERSWAHTTNLNKSDSKYHVA</sequence>
<reference evidence="1 2" key="1">
    <citation type="journal article" date="2023" name="ACS Omega">
        <title>Identification of the Neoaspergillic Acid Biosynthesis Gene Cluster by Establishing an In Vitro CRISPR-Ribonucleoprotein Genetic System in Aspergillus melleus.</title>
        <authorList>
            <person name="Yuan B."/>
            <person name="Grau M.F."/>
            <person name="Murata R.M."/>
            <person name="Torok T."/>
            <person name="Venkateswaran K."/>
            <person name="Stajich J.E."/>
            <person name="Wang C.C.C."/>
        </authorList>
    </citation>
    <scope>NUCLEOTIDE SEQUENCE [LARGE SCALE GENOMIC DNA]</scope>
    <source>
        <strain evidence="1 2">IMV 1140</strain>
    </source>
</reference>
<organism evidence="1 2">
    <name type="scientific">Aspergillus melleus</name>
    <dbReference type="NCBI Taxonomy" id="138277"/>
    <lineage>
        <taxon>Eukaryota</taxon>
        <taxon>Fungi</taxon>
        <taxon>Dikarya</taxon>
        <taxon>Ascomycota</taxon>
        <taxon>Pezizomycotina</taxon>
        <taxon>Eurotiomycetes</taxon>
        <taxon>Eurotiomycetidae</taxon>
        <taxon>Eurotiales</taxon>
        <taxon>Aspergillaceae</taxon>
        <taxon>Aspergillus</taxon>
        <taxon>Aspergillus subgen. Circumdati</taxon>
    </lineage>
</organism>
<dbReference type="Proteomes" id="UP001177260">
    <property type="component" value="Unassembled WGS sequence"/>
</dbReference>